<evidence type="ECO:0000256" key="1">
    <source>
        <dbReference type="SAM" id="MobiDB-lite"/>
    </source>
</evidence>
<dbReference type="Proteomes" id="UP000321393">
    <property type="component" value="Unassembled WGS sequence"/>
</dbReference>
<gene>
    <name evidence="3" type="ORF">E5676_scaffold134G001570</name>
    <name evidence="2" type="ORF">E6C27_scaffold255G002730</name>
</gene>
<evidence type="ECO:0000313" key="4">
    <source>
        <dbReference type="Proteomes" id="UP000321393"/>
    </source>
</evidence>
<dbReference type="Proteomes" id="UP000321947">
    <property type="component" value="Unassembled WGS sequence"/>
</dbReference>
<feature type="compositionally biased region" description="Basic and acidic residues" evidence="1">
    <location>
        <begin position="65"/>
        <end position="78"/>
    </location>
</feature>
<dbReference type="EMBL" id="SSTE01001889">
    <property type="protein sequence ID" value="KAA0064553.1"/>
    <property type="molecule type" value="Genomic_DNA"/>
</dbReference>
<dbReference type="PANTHER" id="PTHR37256:SF1">
    <property type="entry name" value="MYB-LIKE PROTEIN A"/>
    <property type="match status" value="1"/>
</dbReference>
<feature type="region of interest" description="Disordered" evidence="1">
    <location>
        <begin position="58"/>
        <end position="80"/>
    </location>
</feature>
<evidence type="ECO:0000313" key="5">
    <source>
        <dbReference type="Proteomes" id="UP000321947"/>
    </source>
</evidence>
<name>A0A5A7V8V7_CUCMM</name>
<organism evidence="2 4">
    <name type="scientific">Cucumis melo var. makuwa</name>
    <name type="common">Oriental melon</name>
    <dbReference type="NCBI Taxonomy" id="1194695"/>
    <lineage>
        <taxon>Eukaryota</taxon>
        <taxon>Viridiplantae</taxon>
        <taxon>Streptophyta</taxon>
        <taxon>Embryophyta</taxon>
        <taxon>Tracheophyta</taxon>
        <taxon>Spermatophyta</taxon>
        <taxon>Magnoliopsida</taxon>
        <taxon>eudicotyledons</taxon>
        <taxon>Gunneridae</taxon>
        <taxon>Pentapetalae</taxon>
        <taxon>rosids</taxon>
        <taxon>fabids</taxon>
        <taxon>Cucurbitales</taxon>
        <taxon>Cucurbitaceae</taxon>
        <taxon>Benincaseae</taxon>
        <taxon>Cucumis</taxon>
    </lineage>
</organism>
<dbReference type="OrthoDB" id="692030at2759"/>
<proteinExistence type="predicted"/>
<evidence type="ECO:0000313" key="3">
    <source>
        <dbReference type="EMBL" id="TYK20037.1"/>
    </source>
</evidence>
<dbReference type="AlphaFoldDB" id="A0A5A7V8V7"/>
<sequence>MNSPDQLNFEAAAQISKPDEEPKKQVRRRRHSRRRLYKEVPLDMAEARREIVTALKLHRASSTKEAAREQQQKQDQESKQSFPLFPELGQCFEAEGRRKSKRNPRIYPSCSYDCSFYLENGSGFVAPPPENLNTEIPIQTFDDDFKTLDTCSSFCSLSFWPPPSSYICPTVSCPDTHHQEFPKSVSLREEEGNLMASDVFWFNNDPTGVNEKDMQQEAVLEEEAMAMAMDDLKSMSMDVKALEIDCHHSSDNAMAFPDWMSINDDSLQQYSNYHCVEEDCLQEPDLSCFDIGKIEDMGKEWLA</sequence>
<dbReference type="EMBL" id="SSTD01006426">
    <property type="protein sequence ID" value="TYK20037.1"/>
    <property type="molecule type" value="Genomic_DNA"/>
</dbReference>
<comment type="caution">
    <text evidence="2">The sequence shown here is derived from an EMBL/GenBank/DDBJ whole genome shotgun (WGS) entry which is preliminary data.</text>
</comment>
<feature type="compositionally biased region" description="Basic residues" evidence="1">
    <location>
        <begin position="25"/>
        <end position="35"/>
    </location>
</feature>
<accession>A0A5A7V8V7</accession>
<feature type="region of interest" description="Disordered" evidence="1">
    <location>
        <begin position="1"/>
        <end position="35"/>
    </location>
</feature>
<evidence type="ECO:0000313" key="2">
    <source>
        <dbReference type="EMBL" id="KAA0064553.1"/>
    </source>
</evidence>
<protein>
    <submittedName>
        <fullName evidence="2 3">WRKY transcription factor protein 1 isoform X2</fullName>
    </submittedName>
</protein>
<reference evidence="4 5" key="1">
    <citation type="submission" date="2019-08" db="EMBL/GenBank/DDBJ databases">
        <title>Draft genome sequences of two oriental melons (Cucumis melo L. var makuwa).</title>
        <authorList>
            <person name="Kwon S.-Y."/>
        </authorList>
    </citation>
    <scope>NUCLEOTIDE SEQUENCE [LARGE SCALE GENOMIC DNA]</scope>
    <source>
        <strain evidence="5">cv. Chang Bougi</strain>
        <strain evidence="4">cv. SW 3</strain>
        <tissue evidence="2">Leaf</tissue>
    </source>
</reference>
<dbReference type="PANTHER" id="PTHR37256">
    <property type="entry name" value="E1A-BINDING PROTEIN P400-LIKE"/>
    <property type="match status" value="1"/>
</dbReference>